<dbReference type="InterPro" id="IPR000531">
    <property type="entry name" value="Beta-barrel_TonB"/>
</dbReference>
<proteinExistence type="inferred from homology"/>
<gene>
    <name evidence="14" type="ORF">DWZ32_08945</name>
</gene>
<keyword evidence="5" id="KW-0732">Signal</keyword>
<evidence type="ECO:0000256" key="5">
    <source>
        <dbReference type="ARBA" id="ARBA00022729"/>
    </source>
</evidence>
<dbReference type="SUPFAM" id="SSF56935">
    <property type="entry name" value="Porins"/>
    <property type="match status" value="1"/>
</dbReference>
<dbReference type="RefSeq" id="WP_118216979.1">
    <property type="nucleotide sequence ID" value="NZ_JAQEBS010000037.1"/>
</dbReference>
<dbReference type="InterPro" id="IPR039426">
    <property type="entry name" value="TonB-dep_rcpt-like"/>
</dbReference>
<evidence type="ECO:0000259" key="12">
    <source>
        <dbReference type="Pfam" id="PF00593"/>
    </source>
</evidence>
<evidence type="ECO:0000256" key="8">
    <source>
        <dbReference type="ARBA" id="ARBA00023170"/>
    </source>
</evidence>
<evidence type="ECO:0000256" key="9">
    <source>
        <dbReference type="ARBA" id="ARBA00023237"/>
    </source>
</evidence>
<dbReference type="GO" id="GO:0015344">
    <property type="term" value="F:siderophore uptake transmembrane transporter activity"/>
    <property type="evidence" value="ECO:0007669"/>
    <property type="project" value="TreeGrafter"/>
</dbReference>
<dbReference type="InterPro" id="IPR036942">
    <property type="entry name" value="Beta-barrel_TonB_sf"/>
</dbReference>
<accession>A0AB37MDG7</accession>
<sequence>MQAQEVAIKPDLKVVLKADSEILDEVVVVAYGTAKKSSFTGSASTVKADRLEKQQNSNVSKALEGAVAGVQITSSTGQPGSAATISVRGIGSISASRSPLIIVDGVPYEGSLNSINNADIESMTVLKDAAANSLYGARGANGVVMITTKKGTNGKTAVSLDAKWGANSRGVKAYKTIRNAGEYYEMFWEALKNANMNIGGMSSAEAAINASQNLVPTLGGYNAYNVDNALLIDPVSGYLNPNAQLLYNEDWQEDPFKNGLRQEYNLSIKGGTEKTSFYASLNFLDDNSYLRNSNFKRYTGRLKLDHQVNDWLKTGFNMAYAQTNTNSPNVGGSNYSSLFYFGQNIAPIYPIYRYDRTGQPILDATGAPAYDYGVTEGHERPYGANANPYAQLMNDIREYTYDIVSAKAYAEVKFLKDFKFTLNLSADNFGYTGVDFQTPIGGDALNVNGRSYRTTQRYFALNTNQLLTYEKTIGDHRFDVLLGHEVKADKKTYLQAMKEQFLIPDNPELSNGAALKDATSYTSEYRLEGFFSRIQYDYKDRYYLTGSYRRDASSRFHPDNRWGNFWSVGASWRISEESFLRDVKAINTLKLKASYGTQGNDALGNDTPYLDQYTVVPQDGAIGITYDWRGNKDLTWEKSNNFNAGIEFGFWDIVSGNVEYFIKETKDLLYYKSMPPSAGLPNIIAVNDMSMKNSGIEAEVEVKIINTNNIKWNVSANITKYKNEVTKLAEGKDPDGYYTGSYWRKVGGSLYDWYTYKYAGVDPANGDALYYVDVTDEAGNTTIDTTNDPNKATRYQINKSAIPTLYGGIATTVEAYGFDLSIATAFQGGGYIMDSGYMALMGGGDAGTNWSPDIFNRWTPENANSNVPRVQQGYQYANQSSDRFLTKNDCFSLKNVTLGYTLPKALLNKVGIQSLRIYASGDNLYFTSKRQGLDPRQYMDGTMNAAAYSAIRTISFGLNLNF</sequence>
<dbReference type="InterPro" id="IPR012910">
    <property type="entry name" value="Plug_dom"/>
</dbReference>
<evidence type="ECO:0000256" key="3">
    <source>
        <dbReference type="ARBA" id="ARBA00022452"/>
    </source>
</evidence>
<dbReference type="PROSITE" id="PS52016">
    <property type="entry name" value="TONB_DEPENDENT_REC_3"/>
    <property type="match status" value="1"/>
</dbReference>
<evidence type="ECO:0000256" key="10">
    <source>
        <dbReference type="PROSITE-ProRule" id="PRU01360"/>
    </source>
</evidence>
<name>A0AB37MDG7_9BACE</name>
<dbReference type="InterPro" id="IPR023997">
    <property type="entry name" value="TonB-dep_OMP_SusC/RagA_CS"/>
</dbReference>
<evidence type="ECO:0000313" key="15">
    <source>
        <dbReference type="Proteomes" id="UP000286003"/>
    </source>
</evidence>
<keyword evidence="7 10" id="KW-0472">Membrane</keyword>
<dbReference type="EMBL" id="QRQM01000008">
    <property type="protein sequence ID" value="RHN07674.1"/>
    <property type="molecule type" value="Genomic_DNA"/>
</dbReference>
<dbReference type="GO" id="GO:0044718">
    <property type="term" value="P:siderophore transmembrane transport"/>
    <property type="evidence" value="ECO:0007669"/>
    <property type="project" value="TreeGrafter"/>
</dbReference>
<dbReference type="Gene3D" id="2.40.170.20">
    <property type="entry name" value="TonB-dependent receptor, beta-barrel domain"/>
    <property type="match status" value="1"/>
</dbReference>
<comment type="similarity">
    <text evidence="10 11">Belongs to the TonB-dependent receptor family.</text>
</comment>
<evidence type="ECO:0000259" key="13">
    <source>
        <dbReference type="Pfam" id="PF07715"/>
    </source>
</evidence>
<feature type="domain" description="TonB-dependent receptor-like beta-barrel" evidence="12">
    <location>
        <begin position="421"/>
        <end position="756"/>
    </location>
</feature>
<evidence type="ECO:0000256" key="2">
    <source>
        <dbReference type="ARBA" id="ARBA00022448"/>
    </source>
</evidence>
<dbReference type="PANTHER" id="PTHR30069:SF29">
    <property type="entry name" value="HEMOGLOBIN AND HEMOGLOBIN-HAPTOGLOBIN-BINDING PROTEIN 1-RELATED"/>
    <property type="match status" value="1"/>
</dbReference>
<dbReference type="Pfam" id="PF07715">
    <property type="entry name" value="Plug"/>
    <property type="match status" value="1"/>
</dbReference>
<keyword evidence="6 11" id="KW-0798">TonB box</keyword>
<keyword evidence="4 10" id="KW-0812">Transmembrane</keyword>
<organism evidence="14 15">
    <name type="scientific">Bacteroides intestinalis</name>
    <dbReference type="NCBI Taxonomy" id="329854"/>
    <lineage>
        <taxon>Bacteria</taxon>
        <taxon>Pseudomonadati</taxon>
        <taxon>Bacteroidota</taxon>
        <taxon>Bacteroidia</taxon>
        <taxon>Bacteroidales</taxon>
        <taxon>Bacteroidaceae</taxon>
        <taxon>Bacteroides</taxon>
    </lineage>
</organism>
<keyword evidence="3 10" id="KW-1134">Transmembrane beta strand</keyword>
<dbReference type="GO" id="GO:0009279">
    <property type="term" value="C:cell outer membrane"/>
    <property type="evidence" value="ECO:0007669"/>
    <property type="project" value="UniProtKB-SubCell"/>
</dbReference>
<feature type="domain" description="TonB-dependent receptor plug" evidence="13">
    <location>
        <begin position="36"/>
        <end position="143"/>
    </location>
</feature>
<keyword evidence="8 14" id="KW-0675">Receptor</keyword>
<dbReference type="InterPro" id="IPR023996">
    <property type="entry name" value="TonB-dep_OMP_SusC/RagA"/>
</dbReference>
<protein>
    <submittedName>
        <fullName evidence="14">TonB-dependent receptor</fullName>
    </submittedName>
</protein>
<dbReference type="Gene3D" id="2.170.130.10">
    <property type="entry name" value="TonB-dependent receptor, plug domain"/>
    <property type="match status" value="1"/>
</dbReference>
<dbReference type="FunFam" id="2.170.130.10:FF:000003">
    <property type="entry name" value="SusC/RagA family TonB-linked outer membrane protein"/>
    <property type="match status" value="1"/>
</dbReference>
<dbReference type="InterPro" id="IPR037066">
    <property type="entry name" value="Plug_dom_sf"/>
</dbReference>
<dbReference type="NCBIfam" id="TIGR04056">
    <property type="entry name" value="OMP_RagA_SusC"/>
    <property type="match status" value="1"/>
</dbReference>
<keyword evidence="2 10" id="KW-0813">Transport</keyword>
<evidence type="ECO:0000256" key="7">
    <source>
        <dbReference type="ARBA" id="ARBA00023136"/>
    </source>
</evidence>
<dbReference type="Proteomes" id="UP000286003">
    <property type="component" value="Unassembled WGS sequence"/>
</dbReference>
<dbReference type="AlphaFoldDB" id="A0AB37MDG7"/>
<keyword evidence="9 10" id="KW-0998">Cell outer membrane</keyword>
<evidence type="ECO:0000256" key="11">
    <source>
        <dbReference type="RuleBase" id="RU003357"/>
    </source>
</evidence>
<dbReference type="NCBIfam" id="TIGR04057">
    <property type="entry name" value="SusC_RagA_signa"/>
    <property type="match status" value="1"/>
</dbReference>
<comment type="caution">
    <text evidence="14">The sequence shown here is derived from an EMBL/GenBank/DDBJ whole genome shotgun (WGS) entry which is preliminary data.</text>
</comment>
<dbReference type="PANTHER" id="PTHR30069">
    <property type="entry name" value="TONB-DEPENDENT OUTER MEMBRANE RECEPTOR"/>
    <property type="match status" value="1"/>
</dbReference>
<comment type="subcellular location">
    <subcellularLocation>
        <location evidence="1 10">Cell outer membrane</location>
        <topology evidence="1 10">Multi-pass membrane protein</topology>
    </subcellularLocation>
</comment>
<dbReference type="Pfam" id="PF00593">
    <property type="entry name" value="TonB_dep_Rec_b-barrel"/>
    <property type="match status" value="1"/>
</dbReference>
<evidence type="ECO:0000256" key="6">
    <source>
        <dbReference type="ARBA" id="ARBA00023077"/>
    </source>
</evidence>
<evidence type="ECO:0000256" key="4">
    <source>
        <dbReference type="ARBA" id="ARBA00022692"/>
    </source>
</evidence>
<evidence type="ECO:0000256" key="1">
    <source>
        <dbReference type="ARBA" id="ARBA00004571"/>
    </source>
</evidence>
<evidence type="ECO:0000313" key="14">
    <source>
        <dbReference type="EMBL" id="RHN07674.1"/>
    </source>
</evidence>
<reference evidence="14 15" key="1">
    <citation type="submission" date="2018-08" db="EMBL/GenBank/DDBJ databases">
        <title>A genome reference for cultivated species of the human gut microbiota.</title>
        <authorList>
            <person name="Zou Y."/>
            <person name="Xue W."/>
            <person name="Luo G."/>
        </authorList>
    </citation>
    <scope>NUCLEOTIDE SEQUENCE [LARGE SCALE GENOMIC DNA]</scope>
    <source>
        <strain evidence="14 15">AF31-23</strain>
    </source>
</reference>